<keyword evidence="1" id="KW-1133">Transmembrane helix</keyword>
<proteinExistence type="predicted"/>
<reference evidence="2" key="1">
    <citation type="submission" date="2018-05" db="EMBL/GenBank/DDBJ databases">
        <authorList>
            <person name="Lanie J.A."/>
            <person name="Ng W.-L."/>
            <person name="Kazmierczak K.M."/>
            <person name="Andrzejewski T.M."/>
            <person name="Davidsen T.M."/>
            <person name="Wayne K.J."/>
            <person name="Tettelin H."/>
            <person name="Glass J.I."/>
            <person name="Rusch D."/>
            <person name="Podicherti R."/>
            <person name="Tsui H.-C.T."/>
            <person name="Winkler M.E."/>
        </authorList>
    </citation>
    <scope>NUCLEOTIDE SEQUENCE</scope>
</reference>
<name>A0A382SZ78_9ZZZZ</name>
<protein>
    <submittedName>
        <fullName evidence="2">Uncharacterized protein</fullName>
    </submittedName>
</protein>
<organism evidence="2">
    <name type="scientific">marine metagenome</name>
    <dbReference type="NCBI Taxonomy" id="408172"/>
    <lineage>
        <taxon>unclassified sequences</taxon>
        <taxon>metagenomes</taxon>
        <taxon>ecological metagenomes</taxon>
    </lineage>
</organism>
<accession>A0A382SZ78</accession>
<gene>
    <name evidence="2" type="ORF">METZ01_LOCUS367312</name>
</gene>
<evidence type="ECO:0000313" key="2">
    <source>
        <dbReference type="EMBL" id="SVD14458.1"/>
    </source>
</evidence>
<evidence type="ECO:0000256" key="1">
    <source>
        <dbReference type="SAM" id="Phobius"/>
    </source>
</evidence>
<dbReference type="EMBL" id="UINC01132257">
    <property type="protein sequence ID" value="SVD14458.1"/>
    <property type="molecule type" value="Genomic_DNA"/>
</dbReference>
<sequence length="144" mass="16549">MAATNTLVVTYYLAIEKVPELTAIFPTFTYYVVILAACGIPILISVGYSHWKRTGAYRTEMEVNFESNPFNSRMLVNSEINLKLNLKVIELINKISNNEKIDEVELKKLSVLKDQLNGYLQNRDVKHKSGQIDFDFFKKIERIG</sequence>
<feature type="transmembrane region" description="Helical" evidence="1">
    <location>
        <begin position="28"/>
        <end position="48"/>
    </location>
</feature>
<dbReference type="AlphaFoldDB" id="A0A382SZ78"/>
<keyword evidence="1" id="KW-0472">Membrane</keyword>
<keyword evidence="1" id="KW-0812">Transmembrane</keyword>